<evidence type="ECO:0000256" key="1">
    <source>
        <dbReference type="SAM" id="MobiDB-lite"/>
    </source>
</evidence>
<dbReference type="KEGG" id="vg:40525906"/>
<organism evidence="2">
    <name type="scientific">Bracoviriform inaniti</name>
    <dbReference type="NCBI Taxonomy" id="36344"/>
    <lineage>
        <taxon>Viruses</taxon>
        <taxon>Viruses incertae sedis</taxon>
        <taxon>Polydnaviriformidae</taxon>
        <taxon>Bracoviriform</taxon>
    </lineage>
</organism>
<reference evidence="2" key="3">
    <citation type="journal article" date="2002" name="J. Gen. Virol.">
        <title>Characterization of Chelonus inanitus polydnavirus segments: sequences and analysis, excision site and demonstration of clustering.</title>
        <authorList>
            <person name="Wyder S."/>
            <person name="Tschannen A."/>
            <person name="Hochuli A."/>
            <person name="Gruber A."/>
            <person name="Saladin V."/>
            <person name="Zumbach S."/>
            <person name="Lanzrein B."/>
        </authorList>
    </citation>
    <scope>NUCLEOTIDE SEQUENCE</scope>
</reference>
<accession>O90705</accession>
<reference evidence="2" key="1">
    <citation type="journal article" date="1994" name="J. Gen. Virol.">
        <title>Polydnavirus of the parasitic wasp Chelonus inanitus (Braconidae): characterization, genome organization and time point of replication.</title>
        <authorList>
            <person name="Albrecht U."/>
            <person name="Wyler T."/>
            <person name="Pfister-Wilhelm R."/>
            <person name="Gruber A."/>
            <person name="Stettler P."/>
            <person name="Heiniger P."/>
            <person name="Kurt E."/>
            <person name="Schuemperli D."/>
            <person name="Lanzrein B."/>
        </authorList>
    </citation>
    <scope>NUCLEOTIDE SEQUENCE</scope>
</reference>
<name>O90705_9VIRU</name>
<feature type="region of interest" description="Disordered" evidence="1">
    <location>
        <begin position="164"/>
        <end position="203"/>
    </location>
</feature>
<sequence length="447" mass="50736">MDKKWKKRMIVNAEKNSERAPSLSAADHFENEQGGLMGQPDVPWVAGLNPGRDKVILCNFSWAIVSERISPKSRLYQHRLSAVSLCPRANAIQWLGYSFTLNSTSTEDEDEPEIPSVFRKKNKLVGRPRSDVRIVDSLRPSVSFLQQNLTSDADLTLDNQKTATYHKKRSNPSSFFNIQNIPDASNNKINEEGPAPKKHRNSARFKVNIEPREPLPSSSTQKYIQFTVTHEYAPMPYTGTVQRLINVDAPNGISDAIGSSVMDYITSNASLLRSNLDFSIFTCDKYLKQTDSNEGISEKNKSYIPESHKSFTKSNNINSEVFKKLFEDELPSQSVTEFEKLNRLLAESEIHRVELLNRYRIVISGESCLKNCVSKIMAHTLSHEVQSAYSGSGKKFRGVKKLNYSKTETYKCLKDVLEEKFGVEYPELKKLKSRVGQWLSNYVSRSK</sequence>
<evidence type="ECO:0000313" key="2">
    <source>
        <dbReference type="EMBL" id="CAA83254.2"/>
    </source>
</evidence>
<dbReference type="RefSeq" id="YP_009665748.1">
    <property type="nucleotide sequence ID" value="NC_043261.1"/>
</dbReference>
<dbReference type="GeneID" id="40525906"/>
<reference evidence="2" key="2">
    <citation type="journal article" date="1999" name="J. Gen. Virol.">
        <title>Presence of polydnavirus transcripts in an egg-larval parasitoid and its lepidopterous host.</title>
        <authorList>
            <person name="Johner A."/>
            <person name="Stettler P."/>
            <person name="Gruber A."/>
            <person name="Lanzrein B."/>
        </authorList>
    </citation>
    <scope>NUCLEOTIDE SEQUENCE</scope>
</reference>
<protein>
    <submittedName>
        <fullName evidence="2">Uncharacterized protein</fullName>
    </submittedName>
</protein>
<feature type="compositionally biased region" description="Polar residues" evidence="1">
    <location>
        <begin position="171"/>
        <end position="188"/>
    </location>
</feature>
<dbReference type="EMBL" id="Z31378">
    <property type="protein sequence ID" value="CAA83254.2"/>
    <property type="molecule type" value="Genomic_DNA"/>
</dbReference>
<proteinExistence type="predicted"/>